<dbReference type="RefSeq" id="WP_111629722.1">
    <property type="nucleotide sequence ID" value="NZ_QLMC01000004.1"/>
</dbReference>
<dbReference type="AlphaFoldDB" id="A0A327X160"/>
<evidence type="ECO:0000256" key="1">
    <source>
        <dbReference type="SAM" id="SignalP"/>
    </source>
</evidence>
<evidence type="ECO:0000313" key="3">
    <source>
        <dbReference type="Proteomes" id="UP000248790"/>
    </source>
</evidence>
<evidence type="ECO:0008006" key="4">
    <source>
        <dbReference type="Google" id="ProtNLM"/>
    </source>
</evidence>
<protein>
    <recommendedName>
        <fullName evidence="4">Outer membrane protein with beta-barrel domain</fullName>
    </recommendedName>
</protein>
<accession>A0A327X160</accession>
<proteinExistence type="predicted"/>
<organism evidence="2 3">
    <name type="scientific">Larkinella arboricola</name>
    <dbReference type="NCBI Taxonomy" id="643671"/>
    <lineage>
        <taxon>Bacteria</taxon>
        <taxon>Pseudomonadati</taxon>
        <taxon>Bacteroidota</taxon>
        <taxon>Cytophagia</taxon>
        <taxon>Cytophagales</taxon>
        <taxon>Spirosomataceae</taxon>
        <taxon>Larkinella</taxon>
    </lineage>
</organism>
<dbReference type="EMBL" id="QLMC01000004">
    <property type="protein sequence ID" value="RAJ95949.1"/>
    <property type="molecule type" value="Genomic_DNA"/>
</dbReference>
<dbReference type="Proteomes" id="UP000248790">
    <property type="component" value="Unassembled WGS sequence"/>
</dbReference>
<comment type="caution">
    <text evidence="2">The sequence shown here is derived from an EMBL/GenBank/DDBJ whole genome shotgun (WGS) entry which is preliminary data.</text>
</comment>
<dbReference type="OrthoDB" id="947982at2"/>
<reference evidence="2 3" key="1">
    <citation type="submission" date="2018-06" db="EMBL/GenBank/DDBJ databases">
        <title>Genomic Encyclopedia of Archaeal and Bacterial Type Strains, Phase II (KMG-II): from individual species to whole genera.</title>
        <authorList>
            <person name="Goeker M."/>
        </authorList>
    </citation>
    <scope>NUCLEOTIDE SEQUENCE [LARGE SCALE GENOMIC DNA]</scope>
    <source>
        <strain evidence="2 3">DSM 21851</strain>
    </source>
</reference>
<name>A0A327X160_LARAB</name>
<sequence length="255" mass="28346">MRKTVTLLFTLISAAAFSQSPTSSRLSSGVDVGAAFKKDYLVPSITYYEMLNLDANQIFSIGWTVKAGAFYGSNLEYLTAPAKLTREKTGFQALGASLVPANIDTMQFDRVSVTSVNFGLRAQVKLGPVEIGAGTDLLGIAFGKNREGNYKSSTGTFQYTNKNNVVDTVSFVKFPLQYAQPQRINARLLGDNNRGALSSEVYVRLRVMRRMGIKAGYQWITTEMRASNENLENDNRRFRNRASMTYVALTFPFFK</sequence>
<feature type="chain" id="PRO_5016405130" description="Outer membrane protein with beta-barrel domain" evidence="1">
    <location>
        <begin position="19"/>
        <end position="255"/>
    </location>
</feature>
<keyword evidence="1" id="KW-0732">Signal</keyword>
<feature type="signal peptide" evidence="1">
    <location>
        <begin position="1"/>
        <end position="18"/>
    </location>
</feature>
<gene>
    <name evidence="2" type="ORF">LX87_03699</name>
</gene>
<keyword evidence="3" id="KW-1185">Reference proteome</keyword>
<evidence type="ECO:0000313" key="2">
    <source>
        <dbReference type="EMBL" id="RAJ95949.1"/>
    </source>
</evidence>